<gene>
    <name evidence="2" type="ORF">NDU88_009720</name>
</gene>
<feature type="region of interest" description="Disordered" evidence="1">
    <location>
        <begin position="16"/>
        <end position="157"/>
    </location>
</feature>
<evidence type="ECO:0000313" key="2">
    <source>
        <dbReference type="EMBL" id="KAJ1131383.1"/>
    </source>
</evidence>
<name>A0AAV7PZT9_PLEWA</name>
<feature type="compositionally biased region" description="Basic and acidic residues" evidence="1">
    <location>
        <begin position="64"/>
        <end position="77"/>
    </location>
</feature>
<organism evidence="2 3">
    <name type="scientific">Pleurodeles waltl</name>
    <name type="common">Iberian ribbed newt</name>
    <dbReference type="NCBI Taxonomy" id="8319"/>
    <lineage>
        <taxon>Eukaryota</taxon>
        <taxon>Metazoa</taxon>
        <taxon>Chordata</taxon>
        <taxon>Craniata</taxon>
        <taxon>Vertebrata</taxon>
        <taxon>Euteleostomi</taxon>
        <taxon>Amphibia</taxon>
        <taxon>Batrachia</taxon>
        <taxon>Caudata</taxon>
        <taxon>Salamandroidea</taxon>
        <taxon>Salamandridae</taxon>
        <taxon>Pleurodelinae</taxon>
        <taxon>Pleurodeles</taxon>
    </lineage>
</organism>
<protein>
    <submittedName>
        <fullName evidence="2">Uncharacterized protein</fullName>
    </submittedName>
</protein>
<keyword evidence="3" id="KW-1185">Reference proteome</keyword>
<evidence type="ECO:0000313" key="3">
    <source>
        <dbReference type="Proteomes" id="UP001066276"/>
    </source>
</evidence>
<dbReference type="EMBL" id="JANPWB010000011">
    <property type="protein sequence ID" value="KAJ1131383.1"/>
    <property type="molecule type" value="Genomic_DNA"/>
</dbReference>
<dbReference type="Proteomes" id="UP001066276">
    <property type="component" value="Chromosome 7"/>
</dbReference>
<dbReference type="AlphaFoldDB" id="A0AAV7PZT9"/>
<proteinExistence type="predicted"/>
<comment type="caution">
    <text evidence="2">The sequence shown here is derived from an EMBL/GenBank/DDBJ whole genome shotgun (WGS) entry which is preliminary data.</text>
</comment>
<feature type="compositionally biased region" description="Acidic residues" evidence="1">
    <location>
        <begin position="87"/>
        <end position="97"/>
    </location>
</feature>
<reference evidence="2" key="1">
    <citation type="journal article" date="2022" name="bioRxiv">
        <title>Sequencing and chromosome-scale assembly of the giantPleurodeles waltlgenome.</title>
        <authorList>
            <person name="Brown T."/>
            <person name="Elewa A."/>
            <person name="Iarovenko S."/>
            <person name="Subramanian E."/>
            <person name="Araus A.J."/>
            <person name="Petzold A."/>
            <person name="Susuki M."/>
            <person name="Suzuki K.-i.T."/>
            <person name="Hayashi T."/>
            <person name="Toyoda A."/>
            <person name="Oliveira C."/>
            <person name="Osipova E."/>
            <person name="Leigh N.D."/>
            <person name="Simon A."/>
            <person name="Yun M.H."/>
        </authorList>
    </citation>
    <scope>NUCLEOTIDE SEQUENCE</scope>
    <source>
        <strain evidence="2">20211129_DDA</strain>
        <tissue evidence="2">Liver</tissue>
    </source>
</reference>
<evidence type="ECO:0000256" key="1">
    <source>
        <dbReference type="SAM" id="MobiDB-lite"/>
    </source>
</evidence>
<accession>A0AAV7PZT9</accession>
<feature type="compositionally biased region" description="Basic and acidic residues" evidence="1">
    <location>
        <begin position="112"/>
        <end position="135"/>
    </location>
</feature>
<sequence length="183" mass="20655">MSVLVNLIKKWIATAKTVAGATSSDGTGKGPGGTYRRRDPVTSEDFQGQEDAEEPKRKWKNSMRYREETGDAERLQQEKSGNPSKEDDAEEQGDEERQEEKGNAREEDDTEKQEGRGDTRKEEDWERRCDGEKQRARSGAGEEEPDTRKPLHVPRGTWLHKVRSVFLIGSPIGVKGEGERVRG</sequence>